<dbReference type="EMBL" id="OZ022409">
    <property type="protein sequence ID" value="CAK9440068.1"/>
    <property type="molecule type" value="Genomic_DNA"/>
</dbReference>
<evidence type="ECO:0000313" key="3">
    <source>
        <dbReference type="Proteomes" id="UP001497383"/>
    </source>
</evidence>
<evidence type="ECO:0000313" key="2">
    <source>
        <dbReference type="EMBL" id="CAK9440068.1"/>
    </source>
</evidence>
<name>A0ABP0ZP64_9ASCO</name>
<protein>
    <submittedName>
        <fullName evidence="2">Uncharacterized protein</fullName>
    </submittedName>
</protein>
<evidence type="ECO:0000256" key="1">
    <source>
        <dbReference type="SAM" id="MobiDB-lite"/>
    </source>
</evidence>
<accession>A0ABP0ZP64</accession>
<gene>
    <name evidence="2" type="ORF">LODBEIA_P41680</name>
</gene>
<reference evidence="2 3" key="1">
    <citation type="submission" date="2024-03" db="EMBL/GenBank/DDBJ databases">
        <authorList>
            <person name="Brejova B."/>
        </authorList>
    </citation>
    <scope>NUCLEOTIDE SEQUENCE [LARGE SCALE GENOMIC DNA]</scope>
    <source>
        <strain evidence="2 3">CBS 14171</strain>
    </source>
</reference>
<feature type="region of interest" description="Disordered" evidence="1">
    <location>
        <begin position="1"/>
        <end position="25"/>
    </location>
</feature>
<feature type="region of interest" description="Disordered" evidence="1">
    <location>
        <begin position="203"/>
        <end position="227"/>
    </location>
</feature>
<sequence>MTEEAKLAQGLNAWHQKSSKQKRDIGQVFENVVADSLRKQRSNMKQLETIETAETAEAAEKEQERDVDNIAISRVKVTRLGQNDRDKSGRRVPYQTAKYWYNAVADVRYIKRPISSMRALQFFTHLQLQKEKQKENGNAELTSVQRAKIIQKSTRTWATFSSFQRNPFFLMLESNLLLGYDIDREYNLVTVEEKDGYSSVLKKRAGMPEPRGGATGETNKTNGSGSRRVYGIDQHVPKLRLLCIESTGFTLVDGLTDVHLWNYYLGKQFRQQKSEIELFTWRNYQSDGAQYGEVVREIEKTWLEMDKAGKEKLRLEYLNLLHQGKDMYEGEIVEVEFKNKMIQNRARYVAHKVRFGDPFLQLDKGNSIRRTNISRQTQLRLVKNLTVGTISIIDQVKPVHAWNFYMFKHLSKLQQRHSTTTSDREGYYRKLVARWENTPEEHEQCAKEYKNLLLSGRDIYKGRIIQLASSQAVHEMWGRPVQQVYESGRSKRLEPLAMLVHPQTGKVEILSRITADHAFNYYLAKRLNELDETHNLPKRNTLIPDLELEWSRKSKDEMQTLALEYRQLLQSGQDYLEGKLVPLEQKQERCDQMRMLRGRGTKAALRSPSETLWAAEQQAKRNGQAWQYYKYARIQFDHVHDVDEITKEWDEMSIDEKNDVYESYKMLESSGKVLINGELVTTNSSLNAVTSS</sequence>
<organism evidence="2 3">
    <name type="scientific">Lodderomyces beijingensis</name>
    <dbReference type="NCBI Taxonomy" id="1775926"/>
    <lineage>
        <taxon>Eukaryota</taxon>
        <taxon>Fungi</taxon>
        <taxon>Dikarya</taxon>
        <taxon>Ascomycota</taxon>
        <taxon>Saccharomycotina</taxon>
        <taxon>Pichiomycetes</taxon>
        <taxon>Debaryomycetaceae</taxon>
        <taxon>Candida/Lodderomyces clade</taxon>
        <taxon>Lodderomyces</taxon>
    </lineage>
</organism>
<dbReference type="Proteomes" id="UP001497383">
    <property type="component" value="Chromosome 5"/>
</dbReference>
<feature type="compositionally biased region" description="Polar residues" evidence="1">
    <location>
        <begin position="216"/>
        <end position="225"/>
    </location>
</feature>
<proteinExistence type="predicted"/>
<dbReference type="GeneID" id="92209364"/>
<dbReference type="RefSeq" id="XP_066831106.1">
    <property type="nucleotide sequence ID" value="XM_066974359.1"/>
</dbReference>
<keyword evidence="3" id="KW-1185">Reference proteome</keyword>